<keyword evidence="5" id="KW-1185">Reference proteome</keyword>
<reference evidence="4" key="2">
    <citation type="submission" date="2025-09" db="UniProtKB">
        <authorList>
            <consortium name="Ensembl"/>
        </authorList>
    </citation>
    <scope>IDENTIFICATION</scope>
</reference>
<dbReference type="PANTHER" id="PTHR12015">
    <property type="entry name" value="SMALL INDUCIBLE CYTOKINE A"/>
    <property type="match status" value="1"/>
</dbReference>
<keyword evidence="2" id="KW-0472">Membrane</keyword>
<evidence type="ECO:0000256" key="1">
    <source>
        <dbReference type="ARBA" id="ARBA00022514"/>
    </source>
</evidence>
<feature type="transmembrane region" description="Helical" evidence="2">
    <location>
        <begin position="43"/>
        <end position="61"/>
    </location>
</feature>
<dbReference type="SUPFAM" id="SSF54117">
    <property type="entry name" value="Interleukin 8-like chemokines"/>
    <property type="match status" value="1"/>
</dbReference>
<proteinExistence type="predicted"/>
<feature type="domain" description="Chemokine interleukin-8-like" evidence="3">
    <location>
        <begin position="69"/>
        <end position="129"/>
    </location>
</feature>
<keyword evidence="2" id="KW-1133">Transmembrane helix</keyword>
<evidence type="ECO:0000313" key="4">
    <source>
        <dbReference type="Ensembl" id="ENSPMEP00000008389.1"/>
    </source>
</evidence>
<dbReference type="InterPro" id="IPR039809">
    <property type="entry name" value="Chemokine_b/g/d"/>
</dbReference>
<dbReference type="Gene3D" id="2.40.50.40">
    <property type="match status" value="1"/>
</dbReference>
<evidence type="ECO:0000313" key="5">
    <source>
        <dbReference type="Proteomes" id="UP000261480"/>
    </source>
</evidence>
<keyword evidence="1" id="KW-0202">Cytokine</keyword>
<name>A0A3B3X0B4_9TELE</name>
<evidence type="ECO:0000256" key="2">
    <source>
        <dbReference type="SAM" id="Phobius"/>
    </source>
</evidence>
<dbReference type="PANTHER" id="PTHR12015:SF177">
    <property type="entry name" value="CHEMOKINE INTERLEUKIN-8-LIKE DOMAIN-CONTAINING PROTEIN"/>
    <property type="match status" value="1"/>
</dbReference>
<dbReference type="InterPro" id="IPR036048">
    <property type="entry name" value="Interleukin_8-like_sf"/>
</dbReference>
<dbReference type="Ensembl" id="ENSPMET00000002554.1">
    <property type="protein sequence ID" value="ENSPMEP00000008389.1"/>
    <property type="gene ID" value="ENSPMEG00000010121.1"/>
</dbReference>
<protein>
    <recommendedName>
        <fullName evidence="3">Chemokine interleukin-8-like domain-containing protein</fullName>
    </recommendedName>
</protein>
<dbReference type="STRING" id="48701.ENSPMEP00000008389"/>
<dbReference type="GO" id="GO:0006955">
    <property type="term" value="P:immune response"/>
    <property type="evidence" value="ECO:0007669"/>
    <property type="project" value="InterPro"/>
</dbReference>
<sequence>MDEHGLSKFEKNTHQGVFSEDTTGVIDTLDTCRLKTRFDSVKMQFGLILNALLFFAAWMNLVQATGGPGNDCPCVSVSSTNIPYTKIKEYTIQKEHVCLFSVVVFRTVRGSIICADPNSKWAKHVIQKLKTKRRIQHFSQ</sequence>
<organism evidence="4 5">
    <name type="scientific">Poecilia mexicana</name>
    <dbReference type="NCBI Taxonomy" id="48701"/>
    <lineage>
        <taxon>Eukaryota</taxon>
        <taxon>Metazoa</taxon>
        <taxon>Chordata</taxon>
        <taxon>Craniata</taxon>
        <taxon>Vertebrata</taxon>
        <taxon>Euteleostomi</taxon>
        <taxon>Actinopterygii</taxon>
        <taxon>Neopterygii</taxon>
        <taxon>Teleostei</taxon>
        <taxon>Neoteleostei</taxon>
        <taxon>Acanthomorphata</taxon>
        <taxon>Ovalentaria</taxon>
        <taxon>Atherinomorphae</taxon>
        <taxon>Cyprinodontiformes</taxon>
        <taxon>Poeciliidae</taxon>
        <taxon>Poeciliinae</taxon>
        <taxon>Poecilia</taxon>
    </lineage>
</organism>
<dbReference type="GO" id="GO:0005615">
    <property type="term" value="C:extracellular space"/>
    <property type="evidence" value="ECO:0007669"/>
    <property type="project" value="UniProtKB-KW"/>
</dbReference>
<reference evidence="4" key="1">
    <citation type="submission" date="2025-08" db="UniProtKB">
        <authorList>
            <consortium name="Ensembl"/>
        </authorList>
    </citation>
    <scope>IDENTIFICATION</scope>
</reference>
<dbReference type="SMART" id="SM00199">
    <property type="entry name" value="SCY"/>
    <property type="match status" value="1"/>
</dbReference>
<dbReference type="GO" id="GO:0008009">
    <property type="term" value="F:chemokine activity"/>
    <property type="evidence" value="ECO:0007669"/>
    <property type="project" value="InterPro"/>
</dbReference>
<dbReference type="Pfam" id="PF00048">
    <property type="entry name" value="IL8"/>
    <property type="match status" value="1"/>
</dbReference>
<dbReference type="InterPro" id="IPR001811">
    <property type="entry name" value="Chemokine_IL8-like_dom"/>
</dbReference>
<evidence type="ECO:0000259" key="3">
    <source>
        <dbReference type="SMART" id="SM00199"/>
    </source>
</evidence>
<keyword evidence="2" id="KW-0812">Transmembrane</keyword>
<dbReference type="Proteomes" id="UP000261480">
    <property type="component" value="Unplaced"/>
</dbReference>
<dbReference type="AlphaFoldDB" id="A0A3B3X0B4"/>
<accession>A0A3B3X0B4</accession>